<evidence type="ECO:0008006" key="3">
    <source>
        <dbReference type="Google" id="ProtNLM"/>
    </source>
</evidence>
<dbReference type="Pfam" id="PF11005">
    <property type="entry name" value="DUF2844"/>
    <property type="match status" value="1"/>
</dbReference>
<dbReference type="AlphaFoldDB" id="A0A6J5C768"/>
<protein>
    <recommendedName>
        <fullName evidence="3">DUF2844 domain-containing protein</fullName>
    </recommendedName>
</protein>
<sequence length="197" mass="21016">MTANHRMLWRSAPASRKFRFNVPAGPLVKLPELWISRGSVSPGTRTAYVFVGLMGLIVASSCKAELGSAPTWQPGNSSHTKTFCKYANTSNVPFSVNETAFTTGTVAREYVAQAGTVFAVAWNGPQVAPLDVLLGPYFPNYRLALATAQTGANAGVDSMRVEQSGLVIEIDNHGGAFAGRVYLPQALPAGVRDDSIR</sequence>
<accession>A0A6J5C768</accession>
<dbReference type="EMBL" id="CADIKC010000008">
    <property type="protein sequence ID" value="CAB3726943.1"/>
    <property type="molecule type" value="Genomic_DNA"/>
</dbReference>
<reference evidence="1 2" key="1">
    <citation type="submission" date="2020-04" db="EMBL/GenBank/DDBJ databases">
        <authorList>
            <person name="De Canck E."/>
        </authorList>
    </citation>
    <scope>NUCLEOTIDE SEQUENCE [LARGE SCALE GENOMIC DNA]</scope>
    <source>
        <strain evidence="1 2">LMG 24238</strain>
    </source>
</reference>
<name>A0A6J5C768_9BURK</name>
<evidence type="ECO:0000313" key="2">
    <source>
        <dbReference type="Proteomes" id="UP000494255"/>
    </source>
</evidence>
<gene>
    <name evidence="1" type="ORF">LMG24238_05395</name>
</gene>
<dbReference type="Proteomes" id="UP000494255">
    <property type="component" value="Unassembled WGS sequence"/>
</dbReference>
<organism evidence="1 2">
    <name type="scientific">Paraburkholderia sediminicola</name>
    <dbReference type="NCBI Taxonomy" id="458836"/>
    <lineage>
        <taxon>Bacteria</taxon>
        <taxon>Pseudomonadati</taxon>
        <taxon>Pseudomonadota</taxon>
        <taxon>Betaproteobacteria</taxon>
        <taxon>Burkholderiales</taxon>
        <taxon>Burkholderiaceae</taxon>
        <taxon>Paraburkholderia</taxon>
    </lineage>
</organism>
<evidence type="ECO:0000313" key="1">
    <source>
        <dbReference type="EMBL" id="CAB3726943.1"/>
    </source>
</evidence>
<proteinExistence type="predicted"/>
<keyword evidence="2" id="KW-1185">Reference proteome</keyword>
<dbReference type="InterPro" id="IPR021267">
    <property type="entry name" value="DUF2844"/>
</dbReference>